<keyword evidence="1" id="KW-0732">Signal</keyword>
<feature type="signal peptide" evidence="1">
    <location>
        <begin position="1"/>
        <end position="21"/>
    </location>
</feature>
<dbReference type="SUPFAM" id="SSF49899">
    <property type="entry name" value="Concanavalin A-like lectins/glucanases"/>
    <property type="match status" value="1"/>
</dbReference>
<feature type="domain" description="Ice-binding protein C-terminal" evidence="2">
    <location>
        <begin position="246"/>
        <end position="268"/>
    </location>
</feature>
<feature type="chain" id="PRO_5043355660" description="Ice-binding protein C-terminal domain-containing protein" evidence="1">
    <location>
        <begin position="22"/>
        <end position="269"/>
    </location>
</feature>
<dbReference type="AlphaFoldDB" id="A0AAT9FNZ9"/>
<reference evidence="3" key="1">
    <citation type="submission" date="2024-07" db="EMBL/GenBank/DDBJ databases">
        <title>Complete genome sequence of Verrucomicrobiaceae bacterium NT6N.</title>
        <authorList>
            <person name="Huang C."/>
            <person name="Takami H."/>
            <person name="Hamasaki K."/>
        </authorList>
    </citation>
    <scope>NUCLEOTIDE SEQUENCE</scope>
    <source>
        <strain evidence="3">NT6N</strain>
    </source>
</reference>
<dbReference type="Gene3D" id="2.60.120.200">
    <property type="match status" value="1"/>
</dbReference>
<dbReference type="Pfam" id="PF13385">
    <property type="entry name" value="Laminin_G_3"/>
    <property type="match status" value="1"/>
</dbReference>
<evidence type="ECO:0000256" key="1">
    <source>
        <dbReference type="SAM" id="SignalP"/>
    </source>
</evidence>
<dbReference type="Pfam" id="PF07589">
    <property type="entry name" value="PEP-CTERM"/>
    <property type="match status" value="1"/>
</dbReference>
<gene>
    <name evidence="3" type="ORF">NT6N_28920</name>
</gene>
<name>A0AAT9FNZ9_9BACT</name>
<dbReference type="NCBIfam" id="TIGR02595">
    <property type="entry name" value="PEP_CTERM"/>
    <property type="match status" value="1"/>
</dbReference>
<evidence type="ECO:0000313" key="3">
    <source>
        <dbReference type="EMBL" id="BDS07852.1"/>
    </source>
</evidence>
<dbReference type="KEGG" id="osu:NT6N_28920"/>
<protein>
    <recommendedName>
        <fullName evidence="2">Ice-binding protein C-terminal domain-containing protein</fullName>
    </recommendedName>
</protein>
<dbReference type="InterPro" id="IPR013424">
    <property type="entry name" value="Ice-binding_C"/>
</dbReference>
<dbReference type="EMBL" id="AP026866">
    <property type="protein sequence ID" value="BDS07852.1"/>
    <property type="molecule type" value="Genomic_DNA"/>
</dbReference>
<evidence type="ECO:0000259" key="2">
    <source>
        <dbReference type="Pfam" id="PF07589"/>
    </source>
</evidence>
<accession>A0AAT9FNZ9</accession>
<organism evidence="3">
    <name type="scientific">Oceaniferula spumae</name>
    <dbReference type="NCBI Taxonomy" id="2979115"/>
    <lineage>
        <taxon>Bacteria</taxon>
        <taxon>Pseudomonadati</taxon>
        <taxon>Verrucomicrobiota</taxon>
        <taxon>Verrucomicrobiia</taxon>
        <taxon>Verrucomicrobiales</taxon>
        <taxon>Verrucomicrobiaceae</taxon>
        <taxon>Oceaniferula</taxon>
    </lineage>
</organism>
<dbReference type="InterPro" id="IPR013320">
    <property type="entry name" value="ConA-like_dom_sf"/>
</dbReference>
<proteinExistence type="predicted"/>
<sequence length="269" mass="27769">MKTLSIALIATSTLCLAPAQAALIAQYELNEAAGPTLNDSAGTNTSGTQAGAAHLYNQAAIPAGSYGALTLGPSQFGATAGLSAPNGQWVTGVNNEFGTLQNNFTVMAWINPNAISAGTNQRILSRSGITSQGNNGGLNGGWGFGLFGNEIRITGYSVVDSTSTGANITAGTWQHIAATKSSTDGVSFYVNGNLVDTNAGDTGNWQTSNDGWMLFNAFGGHNFVGLGDEIRVYDTVLNLSEIRAAAVPEPSTSVLFGLGAIAFLLRRRK</sequence>